<dbReference type="AlphaFoldDB" id="A0A2T4H499"/>
<evidence type="ECO:0000256" key="1">
    <source>
        <dbReference type="SAM" id="SignalP"/>
    </source>
</evidence>
<feature type="signal peptide" evidence="1">
    <location>
        <begin position="1"/>
        <end position="17"/>
    </location>
</feature>
<proteinExistence type="predicted"/>
<gene>
    <name evidence="2" type="ORF">FCULG_00007590</name>
</gene>
<protein>
    <recommendedName>
        <fullName evidence="4">Ecp2 effector protein domain-containing protein</fullName>
    </recommendedName>
</protein>
<accession>A0A2T4H499</accession>
<keyword evidence="3" id="KW-1185">Reference proteome</keyword>
<evidence type="ECO:0000313" key="3">
    <source>
        <dbReference type="Proteomes" id="UP000241587"/>
    </source>
</evidence>
<name>A0A2T4H499_FUSCU</name>
<organism evidence="2 3">
    <name type="scientific">Fusarium culmorum</name>
    <dbReference type="NCBI Taxonomy" id="5516"/>
    <lineage>
        <taxon>Eukaryota</taxon>
        <taxon>Fungi</taxon>
        <taxon>Dikarya</taxon>
        <taxon>Ascomycota</taxon>
        <taxon>Pezizomycotina</taxon>
        <taxon>Sordariomycetes</taxon>
        <taxon>Hypocreomycetidae</taxon>
        <taxon>Hypocreales</taxon>
        <taxon>Nectriaceae</taxon>
        <taxon>Fusarium</taxon>
    </lineage>
</organism>
<keyword evidence="1" id="KW-0732">Signal</keyword>
<dbReference type="Proteomes" id="UP000241587">
    <property type="component" value="Unassembled WGS sequence"/>
</dbReference>
<dbReference type="OrthoDB" id="3768082at2759"/>
<evidence type="ECO:0000313" key="2">
    <source>
        <dbReference type="EMBL" id="PTD10628.1"/>
    </source>
</evidence>
<feature type="chain" id="PRO_5015470122" description="Ecp2 effector protein domain-containing protein" evidence="1">
    <location>
        <begin position="18"/>
        <end position="174"/>
    </location>
</feature>
<dbReference type="OMA" id="YCINAPR"/>
<dbReference type="EMBL" id="PVEM01000003">
    <property type="protein sequence ID" value="PTD10628.1"/>
    <property type="molecule type" value="Genomic_DNA"/>
</dbReference>
<evidence type="ECO:0008006" key="4">
    <source>
        <dbReference type="Google" id="ProtNLM"/>
    </source>
</evidence>
<sequence length="174" mass="19132">MQFKLVSILALASFAAAAPSSTQDFKNLPDGPYSSVNNADGSSSVTHMDTGETFNFAAPAKRSLEKRDTHCWGYELDHGGVDAAVVQLRNWAGTGRDWKSDGTPSYFGYNERGVYVYYCINAPRSQGNLDVADINYALGQMDSKCKRYEAGYFRWDGSVEIVGKTRSGDNIWLG</sequence>
<comment type="caution">
    <text evidence="2">The sequence shown here is derived from an EMBL/GenBank/DDBJ whole genome shotgun (WGS) entry which is preliminary data.</text>
</comment>
<reference evidence="2 3" key="1">
    <citation type="submission" date="2018-02" db="EMBL/GenBank/DDBJ databases">
        <title>Fusarium culmorum secondary metabolites in fungal-bacterial-plant interactions.</title>
        <authorList>
            <person name="Schmidt R."/>
        </authorList>
    </citation>
    <scope>NUCLEOTIDE SEQUENCE [LARGE SCALE GENOMIC DNA]</scope>
    <source>
        <strain evidence="2 3">PV</strain>
    </source>
</reference>